<gene>
    <name evidence="1" type="ORF">PFISCL1PPCAC_3035</name>
</gene>
<name>A0AAV5UZY4_9BILA</name>
<accession>A0AAV5UZY4</accession>
<evidence type="ECO:0000313" key="1">
    <source>
        <dbReference type="EMBL" id="GMT11738.1"/>
    </source>
</evidence>
<protein>
    <submittedName>
        <fullName evidence="1">Uncharacterized protein</fullName>
    </submittedName>
</protein>
<reference evidence="1" key="1">
    <citation type="submission" date="2023-10" db="EMBL/GenBank/DDBJ databases">
        <title>Genome assembly of Pristionchus species.</title>
        <authorList>
            <person name="Yoshida K."/>
            <person name="Sommer R.J."/>
        </authorList>
    </citation>
    <scope>NUCLEOTIDE SEQUENCE</scope>
    <source>
        <strain evidence="1">RS5133</strain>
    </source>
</reference>
<sequence>GEQIAIASKTCENITESFIQIDGGVSAVDTRGKCAVLYAAVACDGNHVIMRPGTESHGNLGEIGFNDRSRSIGPCVFQEEDEDQST</sequence>
<keyword evidence="2" id="KW-1185">Reference proteome</keyword>
<organism evidence="1 2">
    <name type="scientific">Pristionchus fissidentatus</name>
    <dbReference type="NCBI Taxonomy" id="1538716"/>
    <lineage>
        <taxon>Eukaryota</taxon>
        <taxon>Metazoa</taxon>
        <taxon>Ecdysozoa</taxon>
        <taxon>Nematoda</taxon>
        <taxon>Chromadorea</taxon>
        <taxon>Rhabditida</taxon>
        <taxon>Rhabditina</taxon>
        <taxon>Diplogasteromorpha</taxon>
        <taxon>Diplogasteroidea</taxon>
        <taxon>Neodiplogasteridae</taxon>
        <taxon>Pristionchus</taxon>
    </lineage>
</organism>
<dbReference type="Proteomes" id="UP001432322">
    <property type="component" value="Unassembled WGS sequence"/>
</dbReference>
<proteinExistence type="predicted"/>
<dbReference type="AlphaFoldDB" id="A0AAV5UZY4"/>
<comment type="caution">
    <text evidence="1">The sequence shown here is derived from an EMBL/GenBank/DDBJ whole genome shotgun (WGS) entry which is preliminary data.</text>
</comment>
<feature type="non-terminal residue" evidence="1">
    <location>
        <position position="86"/>
    </location>
</feature>
<evidence type="ECO:0000313" key="2">
    <source>
        <dbReference type="Proteomes" id="UP001432322"/>
    </source>
</evidence>
<feature type="non-terminal residue" evidence="1">
    <location>
        <position position="1"/>
    </location>
</feature>
<dbReference type="EMBL" id="BTSY01000001">
    <property type="protein sequence ID" value="GMT11738.1"/>
    <property type="molecule type" value="Genomic_DNA"/>
</dbReference>